<evidence type="ECO:0000313" key="9">
    <source>
        <dbReference type="Proteomes" id="UP001497623"/>
    </source>
</evidence>
<protein>
    <recommendedName>
        <fullName evidence="7">HIG1 domain-containing protein</fullName>
    </recommendedName>
</protein>
<dbReference type="Pfam" id="PF04588">
    <property type="entry name" value="HIG_1_N"/>
    <property type="match status" value="1"/>
</dbReference>
<evidence type="ECO:0000256" key="5">
    <source>
        <dbReference type="ARBA" id="ARBA00023136"/>
    </source>
</evidence>
<gene>
    <name evidence="8" type="ORF">MNOR_LOCUS2631</name>
</gene>
<sequence length="100" mass="11203">MSQIAKYDESHSDRLARKAKDAPFMIVGLIGLAGVVGYGIYGFRNRQIKTSVYLIHMRVAGQGLVVSALTVGVAHKLFMEHVYPRYWPETPSIEEGKKHD</sequence>
<dbReference type="PANTHER" id="PTHR12297">
    <property type="entry name" value="HYPOXIA-INDUCBILE GENE 1 HIG1 -RELATED"/>
    <property type="match status" value="1"/>
</dbReference>
<dbReference type="PANTHER" id="PTHR12297:SF3">
    <property type="entry name" value="HIG1 DOMAIN FAMILY MEMBER 1A"/>
    <property type="match status" value="1"/>
</dbReference>
<comment type="subcellular location">
    <subcellularLocation>
        <location evidence="1">Mitochondrion membrane</location>
    </subcellularLocation>
</comment>
<reference evidence="8 9" key="1">
    <citation type="submission" date="2024-05" db="EMBL/GenBank/DDBJ databases">
        <authorList>
            <person name="Wallberg A."/>
        </authorList>
    </citation>
    <scope>NUCLEOTIDE SEQUENCE [LARGE SCALE GENOMIC DNA]</scope>
</reference>
<feature type="transmembrane region" description="Helical" evidence="6">
    <location>
        <begin position="22"/>
        <end position="43"/>
    </location>
</feature>
<keyword evidence="9" id="KW-1185">Reference proteome</keyword>
<dbReference type="InterPro" id="IPR007667">
    <property type="entry name" value="Hypoxia_induced_domain"/>
</dbReference>
<evidence type="ECO:0000256" key="6">
    <source>
        <dbReference type="SAM" id="Phobius"/>
    </source>
</evidence>
<evidence type="ECO:0000256" key="3">
    <source>
        <dbReference type="ARBA" id="ARBA00022989"/>
    </source>
</evidence>
<comment type="caution">
    <text evidence="8">The sequence shown here is derived from an EMBL/GenBank/DDBJ whole genome shotgun (WGS) entry which is preliminary data.</text>
</comment>
<feature type="domain" description="HIG1" evidence="7">
    <location>
        <begin position="1"/>
        <end position="87"/>
    </location>
</feature>
<proteinExistence type="predicted"/>
<dbReference type="Proteomes" id="UP001497623">
    <property type="component" value="Unassembled WGS sequence"/>
</dbReference>
<dbReference type="InterPro" id="IPR050355">
    <property type="entry name" value="RCF1"/>
</dbReference>
<keyword evidence="5 6" id="KW-0472">Membrane</keyword>
<dbReference type="Gene3D" id="6.10.140.1320">
    <property type="match status" value="1"/>
</dbReference>
<evidence type="ECO:0000256" key="1">
    <source>
        <dbReference type="ARBA" id="ARBA00004325"/>
    </source>
</evidence>
<evidence type="ECO:0000256" key="2">
    <source>
        <dbReference type="ARBA" id="ARBA00022692"/>
    </source>
</evidence>
<dbReference type="EMBL" id="CAXKWB010000822">
    <property type="protein sequence ID" value="CAL4062332.1"/>
    <property type="molecule type" value="Genomic_DNA"/>
</dbReference>
<name>A0AAV2PNB5_MEGNR</name>
<dbReference type="PROSITE" id="PS51503">
    <property type="entry name" value="HIG1"/>
    <property type="match status" value="1"/>
</dbReference>
<accession>A0AAV2PNB5</accession>
<feature type="transmembrane region" description="Helical" evidence="6">
    <location>
        <begin position="55"/>
        <end position="78"/>
    </location>
</feature>
<dbReference type="GO" id="GO:0031966">
    <property type="term" value="C:mitochondrial membrane"/>
    <property type="evidence" value="ECO:0007669"/>
    <property type="project" value="UniProtKB-SubCell"/>
</dbReference>
<keyword evidence="2 6" id="KW-0812">Transmembrane</keyword>
<evidence type="ECO:0000256" key="4">
    <source>
        <dbReference type="ARBA" id="ARBA00023128"/>
    </source>
</evidence>
<dbReference type="AlphaFoldDB" id="A0AAV2PNB5"/>
<keyword evidence="4" id="KW-0496">Mitochondrion</keyword>
<keyword evidence="3 6" id="KW-1133">Transmembrane helix</keyword>
<evidence type="ECO:0000313" key="8">
    <source>
        <dbReference type="EMBL" id="CAL4062332.1"/>
    </source>
</evidence>
<dbReference type="GO" id="GO:0097250">
    <property type="term" value="P:mitochondrial respirasome assembly"/>
    <property type="evidence" value="ECO:0007669"/>
    <property type="project" value="TreeGrafter"/>
</dbReference>
<organism evidence="8 9">
    <name type="scientific">Meganyctiphanes norvegica</name>
    <name type="common">Northern krill</name>
    <name type="synonym">Thysanopoda norvegica</name>
    <dbReference type="NCBI Taxonomy" id="48144"/>
    <lineage>
        <taxon>Eukaryota</taxon>
        <taxon>Metazoa</taxon>
        <taxon>Ecdysozoa</taxon>
        <taxon>Arthropoda</taxon>
        <taxon>Crustacea</taxon>
        <taxon>Multicrustacea</taxon>
        <taxon>Malacostraca</taxon>
        <taxon>Eumalacostraca</taxon>
        <taxon>Eucarida</taxon>
        <taxon>Euphausiacea</taxon>
        <taxon>Euphausiidae</taxon>
        <taxon>Meganyctiphanes</taxon>
    </lineage>
</organism>
<evidence type="ECO:0000259" key="7">
    <source>
        <dbReference type="PROSITE" id="PS51503"/>
    </source>
</evidence>